<keyword evidence="3" id="KW-1185">Reference proteome</keyword>
<gene>
    <name evidence="2" type="ORF">U472_14130</name>
</gene>
<reference evidence="2 3" key="2">
    <citation type="submission" date="2016-08" db="EMBL/GenBank/DDBJ databases">
        <title>Orenia metallireducens sp. nov. strain Z6, a Novel Metal-reducing Firmicute from the Deep Subsurface.</title>
        <authorList>
            <person name="Maxim B.I."/>
            <person name="Kenneth K."/>
            <person name="Flynn T.M."/>
            <person name="Oloughlin E.J."/>
            <person name="Locke R.A."/>
            <person name="Weber J.R."/>
            <person name="Egan S.M."/>
            <person name="Mackie R.I."/>
            <person name="Cann I.K."/>
        </authorList>
    </citation>
    <scope>NUCLEOTIDE SEQUENCE [LARGE SCALE GENOMIC DNA]</scope>
    <source>
        <strain evidence="2 3">Z6</strain>
    </source>
</reference>
<dbReference type="PANTHER" id="PTHR42925">
    <property type="entry name" value="MULTIDRUG AND TOXIN EFFLUX PROTEIN MATE FAMILY"/>
    <property type="match status" value="1"/>
</dbReference>
<dbReference type="Proteomes" id="UP000093514">
    <property type="component" value="Unassembled WGS sequence"/>
</dbReference>
<dbReference type="PANTHER" id="PTHR42925:SF1">
    <property type="entry name" value="VIRULENCE FACTOR MVIN"/>
    <property type="match status" value="1"/>
</dbReference>
<keyword evidence="1" id="KW-1133">Transmembrane helix</keyword>
<organism evidence="2 3">
    <name type="scientific">Orenia metallireducens</name>
    <dbReference type="NCBI Taxonomy" id="1413210"/>
    <lineage>
        <taxon>Bacteria</taxon>
        <taxon>Bacillati</taxon>
        <taxon>Bacillota</taxon>
        <taxon>Clostridia</taxon>
        <taxon>Halanaerobiales</taxon>
        <taxon>Halobacteroidaceae</taxon>
        <taxon>Orenia</taxon>
    </lineage>
</organism>
<dbReference type="AlphaFoldDB" id="A0A1C0A5R2"/>
<proteinExistence type="predicted"/>
<feature type="transmembrane region" description="Helical" evidence="1">
    <location>
        <begin position="6"/>
        <end position="24"/>
    </location>
</feature>
<name>A0A1C0A5R2_9FIRM</name>
<keyword evidence="1" id="KW-0812">Transmembrane</keyword>
<comment type="caution">
    <text evidence="2">The sequence shown here is derived from an EMBL/GenBank/DDBJ whole genome shotgun (WGS) entry which is preliminary data.</text>
</comment>
<keyword evidence="1" id="KW-0472">Membrane</keyword>
<evidence type="ECO:0008006" key="4">
    <source>
        <dbReference type="Google" id="ProtNLM"/>
    </source>
</evidence>
<sequence>MGVYTDNSQIILLGISVLMIGAFLEPRRNFNVVLINSLRGAGDGIFPVVMAIISTWGVAVLGGYFFGVVLGYGLPGIWIGMTCDEWIRGIYMLARWHSRKWTKKSIVG</sequence>
<reference evidence="3" key="1">
    <citation type="submission" date="2016-07" db="EMBL/GenBank/DDBJ databases">
        <authorList>
            <person name="Florea S."/>
            <person name="Webb J.S."/>
            <person name="Jaromczyk J."/>
            <person name="Schardl C.L."/>
        </authorList>
    </citation>
    <scope>NUCLEOTIDE SEQUENCE [LARGE SCALE GENOMIC DNA]</scope>
    <source>
        <strain evidence="3">Z6</strain>
    </source>
</reference>
<accession>A0A1C0A5R2</accession>
<evidence type="ECO:0000313" key="2">
    <source>
        <dbReference type="EMBL" id="OCL25481.1"/>
    </source>
</evidence>
<dbReference type="EMBL" id="LWDV01000010">
    <property type="protein sequence ID" value="OCL25481.1"/>
    <property type="molecule type" value="Genomic_DNA"/>
</dbReference>
<evidence type="ECO:0000256" key="1">
    <source>
        <dbReference type="SAM" id="Phobius"/>
    </source>
</evidence>
<protein>
    <recommendedName>
        <fullName evidence="4">MatE protein</fullName>
    </recommendedName>
</protein>
<evidence type="ECO:0000313" key="3">
    <source>
        <dbReference type="Proteomes" id="UP000093514"/>
    </source>
</evidence>
<dbReference type="InterPro" id="IPR047135">
    <property type="entry name" value="YsiQ"/>
</dbReference>
<feature type="transmembrane region" description="Helical" evidence="1">
    <location>
        <begin position="45"/>
        <end position="66"/>
    </location>
</feature>